<dbReference type="PANTHER" id="PTHR11786">
    <property type="entry name" value="N-HYDROXYARYLAMINE O-ACETYLTRANSFERASE"/>
    <property type="match status" value="1"/>
</dbReference>
<gene>
    <name evidence="3" type="ORF">FAZ69_02450</name>
</gene>
<dbReference type="EMBL" id="SWJE01000001">
    <property type="protein sequence ID" value="TKC92552.1"/>
    <property type="molecule type" value="Genomic_DNA"/>
</dbReference>
<evidence type="ECO:0000313" key="3">
    <source>
        <dbReference type="EMBL" id="TKC92552.1"/>
    </source>
</evidence>
<accession>A0A4U1IFT2</accession>
<comment type="caution">
    <text evidence="3">The sequence shown here is derived from an EMBL/GenBank/DDBJ whole genome shotgun (WGS) entry which is preliminary data.</text>
</comment>
<reference evidence="3 4" key="1">
    <citation type="submission" date="2019-04" db="EMBL/GenBank/DDBJ databases">
        <title>Trinickia sp. 7GSK02, isolated from subtropical forest soil.</title>
        <authorList>
            <person name="Gao Z.-H."/>
            <person name="Qiu L.-H."/>
        </authorList>
    </citation>
    <scope>NUCLEOTIDE SEQUENCE [LARGE SCALE GENOMIC DNA]</scope>
    <source>
        <strain evidence="3 4">7GSK02</strain>
    </source>
</reference>
<evidence type="ECO:0000256" key="2">
    <source>
        <dbReference type="RuleBase" id="RU003452"/>
    </source>
</evidence>
<dbReference type="PANTHER" id="PTHR11786:SF0">
    <property type="entry name" value="ARYLAMINE N-ACETYLTRANSFERASE 4-RELATED"/>
    <property type="match status" value="1"/>
</dbReference>
<name>A0A4U1IFT2_9BURK</name>
<organism evidence="3 4">
    <name type="scientific">Trinickia terrae</name>
    <dbReference type="NCBI Taxonomy" id="2571161"/>
    <lineage>
        <taxon>Bacteria</taxon>
        <taxon>Pseudomonadati</taxon>
        <taxon>Pseudomonadota</taxon>
        <taxon>Betaproteobacteria</taxon>
        <taxon>Burkholderiales</taxon>
        <taxon>Burkholderiaceae</taxon>
        <taxon>Trinickia</taxon>
    </lineage>
</organism>
<dbReference type="OrthoDB" id="7181050at2"/>
<dbReference type="PRINTS" id="PR01543">
    <property type="entry name" value="ANATRNSFRASE"/>
</dbReference>
<evidence type="ECO:0000256" key="1">
    <source>
        <dbReference type="ARBA" id="ARBA00006547"/>
    </source>
</evidence>
<comment type="similarity">
    <text evidence="1 2">Belongs to the arylamine N-acetyltransferase family.</text>
</comment>
<protein>
    <submittedName>
        <fullName evidence="3">Arylamine N-acetyltransferase</fullName>
    </submittedName>
</protein>
<proteinExistence type="inferred from homology"/>
<dbReference type="SUPFAM" id="SSF54001">
    <property type="entry name" value="Cysteine proteinases"/>
    <property type="match status" value="1"/>
</dbReference>
<dbReference type="Gene3D" id="2.40.128.150">
    <property type="entry name" value="Cysteine proteinases"/>
    <property type="match status" value="1"/>
</dbReference>
<dbReference type="AlphaFoldDB" id="A0A4U1IFT2"/>
<dbReference type="InterPro" id="IPR038765">
    <property type="entry name" value="Papain-like_cys_pep_sf"/>
</dbReference>
<dbReference type="Proteomes" id="UP000305539">
    <property type="component" value="Unassembled WGS sequence"/>
</dbReference>
<dbReference type="Pfam" id="PF00797">
    <property type="entry name" value="Acetyltransf_2"/>
    <property type="match status" value="1"/>
</dbReference>
<dbReference type="Gene3D" id="3.30.2140.10">
    <property type="entry name" value="Arylamine N-acetyltransferase"/>
    <property type="match status" value="1"/>
</dbReference>
<evidence type="ECO:0000313" key="4">
    <source>
        <dbReference type="Proteomes" id="UP000305539"/>
    </source>
</evidence>
<dbReference type="GO" id="GO:0016407">
    <property type="term" value="F:acetyltransferase activity"/>
    <property type="evidence" value="ECO:0007669"/>
    <property type="project" value="InterPro"/>
</dbReference>
<sequence length="280" mass="31522">MIQETSRGLDLDPYFERIGYGGPRTPTLDVLRELQWLHPQSIPFENLDPISGRRVRVDLPSVADKLVRRRRGGYCFEQNTLFAHVLTQLGFRVTPLIARVLWGREPGAVTAQTHMLLRVDLDYEAWLADVGFGNLTLTAPLRMAPGLAQETPHGVFRLHRDGASGAIDLQLGTPEGWPSIYRFTLQRAEWIDFEVANWFTTAHPDSRFTNNLVVCRVFPRSRFTLFNGKLTERGNDGAGVERPIGSADELARELTQRFGIDIEGIDVARVFERVAAPVEG</sequence>
<keyword evidence="4" id="KW-1185">Reference proteome</keyword>
<keyword evidence="3" id="KW-0808">Transferase</keyword>
<dbReference type="RefSeq" id="WP_136892335.1">
    <property type="nucleotide sequence ID" value="NZ_SWJE01000001.1"/>
</dbReference>
<dbReference type="InterPro" id="IPR001447">
    <property type="entry name" value="Arylamine_N-AcTrfase"/>
</dbReference>